<organism evidence="2 3">
    <name type="scientific">Aspergillus lucknowensis</name>
    <dbReference type="NCBI Taxonomy" id="176173"/>
    <lineage>
        <taxon>Eukaryota</taxon>
        <taxon>Fungi</taxon>
        <taxon>Dikarya</taxon>
        <taxon>Ascomycota</taxon>
        <taxon>Pezizomycotina</taxon>
        <taxon>Eurotiomycetes</taxon>
        <taxon>Eurotiomycetidae</taxon>
        <taxon>Eurotiales</taxon>
        <taxon>Aspergillaceae</taxon>
        <taxon>Aspergillus</taxon>
        <taxon>Aspergillus subgen. Nidulantes</taxon>
    </lineage>
</organism>
<proteinExistence type="predicted"/>
<evidence type="ECO:0000256" key="1">
    <source>
        <dbReference type="SAM" id="MobiDB-lite"/>
    </source>
</evidence>
<feature type="compositionally biased region" description="Polar residues" evidence="1">
    <location>
        <begin position="170"/>
        <end position="183"/>
    </location>
</feature>
<feature type="compositionally biased region" description="Basic and acidic residues" evidence="1">
    <location>
        <begin position="14"/>
        <end position="44"/>
    </location>
</feature>
<feature type="region of interest" description="Disordered" evidence="1">
    <location>
        <begin position="60"/>
        <end position="213"/>
    </location>
</feature>
<feature type="region of interest" description="Disordered" evidence="1">
    <location>
        <begin position="1"/>
        <end position="48"/>
    </location>
</feature>
<name>A0ABR4LMV4_9EURO</name>
<protein>
    <submittedName>
        <fullName evidence="2">Uncharacterized protein</fullName>
    </submittedName>
</protein>
<evidence type="ECO:0000313" key="3">
    <source>
        <dbReference type="Proteomes" id="UP001610432"/>
    </source>
</evidence>
<reference evidence="2 3" key="1">
    <citation type="submission" date="2024-07" db="EMBL/GenBank/DDBJ databases">
        <title>Section-level genome sequencing and comparative genomics of Aspergillus sections Usti and Cavernicolus.</title>
        <authorList>
            <consortium name="Lawrence Berkeley National Laboratory"/>
            <person name="Nybo J.L."/>
            <person name="Vesth T.C."/>
            <person name="Theobald S."/>
            <person name="Frisvad J.C."/>
            <person name="Larsen T.O."/>
            <person name="Kjaerboelling I."/>
            <person name="Rothschild-Mancinelli K."/>
            <person name="Lyhne E.K."/>
            <person name="Kogle M.E."/>
            <person name="Barry K."/>
            <person name="Clum A."/>
            <person name="Na H."/>
            <person name="Ledsgaard L."/>
            <person name="Lin J."/>
            <person name="Lipzen A."/>
            <person name="Kuo A."/>
            <person name="Riley R."/>
            <person name="Mondo S."/>
            <person name="Labutti K."/>
            <person name="Haridas S."/>
            <person name="Pangalinan J."/>
            <person name="Salamov A.A."/>
            <person name="Simmons B.A."/>
            <person name="Magnuson J.K."/>
            <person name="Chen J."/>
            <person name="Drula E."/>
            <person name="Henrissat B."/>
            <person name="Wiebenga A."/>
            <person name="Lubbers R.J."/>
            <person name="Gomes A.C."/>
            <person name="Macurrencykelacurrency M.R."/>
            <person name="Stajich J."/>
            <person name="Grigoriev I.V."/>
            <person name="Mortensen U.H."/>
            <person name="De Vries R.P."/>
            <person name="Baker S.E."/>
            <person name="Andersen M.R."/>
        </authorList>
    </citation>
    <scope>NUCLEOTIDE SEQUENCE [LARGE SCALE GENOMIC DNA]</scope>
    <source>
        <strain evidence="2 3">CBS 449.75</strain>
    </source>
</reference>
<evidence type="ECO:0000313" key="2">
    <source>
        <dbReference type="EMBL" id="KAL2865852.1"/>
    </source>
</evidence>
<gene>
    <name evidence="2" type="ORF">BJX67DRAFT_382535</name>
</gene>
<feature type="compositionally biased region" description="Polar residues" evidence="1">
    <location>
        <begin position="72"/>
        <end position="85"/>
    </location>
</feature>
<dbReference type="RefSeq" id="XP_070884831.1">
    <property type="nucleotide sequence ID" value="XM_071033263.1"/>
</dbReference>
<feature type="compositionally biased region" description="Low complexity" evidence="1">
    <location>
        <begin position="184"/>
        <end position="199"/>
    </location>
</feature>
<dbReference type="GeneID" id="98148335"/>
<dbReference type="EMBL" id="JBFXLQ010000029">
    <property type="protein sequence ID" value="KAL2865852.1"/>
    <property type="molecule type" value="Genomic_DNA"/>
</dbReference>
<accession>A0ABR4LMV4</accession>
<keyword evidence="3" id="KW-1185">Reference proteome</keyword>
<comment type="caution">
    <text evidence="2">The sequence shown here is derived from an EMBL/GenBank/DDBJ whole genome shotgun (WGS) entry which is preliminary data.</text>
</comment>
<dbReference type="Proteomes" id="UP001610432">
    <property type="component" value="Unassembled WGS sequence"/>
</dbReference>
<sequence length="213" mass="23482">MGHDDKCSGGFEPDSQRTTEQRRASQLDQDQRNHDEVEISRIEDFPPGIYGHFLSVQTVKPYAIEEPEDGTTSDSDKSSQAQQGGASPWEDLVGSMEDLYCGSDTSNPAPSYHTRGKKRKPANIVPSLFRSSQQRQPTPVLDLHYEGPNISPKRQRRKSRPSKNTEEYRNATQGQRTCTTHEFGTSSSDSPSTDTSGTPCLSGSASPDAMDID</sequence>